<keyword evidence="3 5" id="KW-0067">ATP-binding</keyword>
<dbReference type="CDD" id="cd16927">
    <property type="entry name" value="HATPase_Hsp90-like"/>
    <property type="match status" value="1"/>
</dbReference>
<evidence type="ECO:0000256" key="5">
    <source>
        <dbReference type="PIRSR" id="PIRSR002583-1"/>
    </source>
</evidence>
<organism evidence="6 7">
    <name type="scientific">Candidatus Borkfalkia excrementigallinarum</name>
    <dbReference type="NCBI Taxonomy" id="2838506"/>
    <lineage>
        <taxon>Bacteria</taxon>
        <taxon>Bacillati</taxon>
        <taxon>Bacillota</taxon>
        <taxon>Clostridia</taxon>
        <taxon>Christensenellales</taxon>
        <taxon>Christensenellaceae</taxon>
        <taxon>Candidatus Borkfalkia</taxon>
    </lineage>
</organism>
<feature type="binding site" evidence="5">
    <location>
        <position position="320"/>
    </location>
    <ligand>
        <name>ATP</name>
        <dbReference type="ChEBI" id="CHEBI:30616"/>
    </ligand>
</feature>
<proteinExistence type="inferred from homology"/>
<keyword evidence="4" id="KW-0143">Chaperone</keyword>
<dbReference type="InterPro" id="IPR036890">
    <property type="entry name" value="HATPase_C_sf"/>
</dbReference>
<accession>A0A9D1ZZ39</accession>
<dbReference type="InterPro" id="IPR020575">
    <property type="entry name" value="Hsp90_N"/>
</dbReference>
<dbReference type="PROSITE" id="PS00298">
    <property type="entry name" value="HSP90"/>
    <property type="match status" value="1"/>
</dbReference>
<dbReference type="PIRSF" id="PIRSF002583">
    <property type="entry name" value="Hsp90"/>
    <property type="match status" value="1"/>
</dbReference>
<comment type="caution">
    <text evidence="6">The sequence shown here is derived from an EMBL/GenBank/DDBJ whole genome shotgun (WGS) entry which is preliminary data.</text>
</comment>
<evidence type="ECO:0000256" key="2">
    <source>
        <dbReference type="ARBA" id="ARBA00022741"/>
    </source>
</evidence>
<dbReference type="Pfam" id="PF13589">
    <property type="entry name" value="HATPase_c_3"/>
    <property type="match status" value="1"/>
</dbReference>
<dbReference type="Pfam" id="PF00183">
    <property type="entry name" value="HSP90"/>
    <property type="match status" value="1"/>
</dbReference>
<feature type="binding site" evidence="5">
    <location>
        <position position="77"/>
    </location>
    <ligand>
        <name>ATP</name>
        <dbReference type="ChEBI" id="CHEBI:30616"/>
    </ligand>
</feature>
<dbReference type="EMBL" id="DXCQ01000028">
    <property type="protein sequence ID" value="HIY96609.1"/>
    <property type="molecule type" value="Genomic_DNA"/>
</dbReference>
<dbReference type="GO" id="GO:0005524">
    <property type="term" value="F:ATP binding"/>
    <property type="evidence" value="ECO:0007669"/>
    <property type="project" value="UniProtKB-KW"/>
</dbReference>
<dbReference type="Gene3D" id="3.30.565.10">
    <property type="entry name" value="Histidine kinase-like ATPase, C-terminal domain"/>
    <property type="match status" value="1"/>
</dbReference>
<feature type="binding site" evidence="5">
    <location>
        <position position="36"/>
    </location>
    <ligand>
        <name>ATP</name>
        <dbReference type="ChEBI" id="CHEBI:30616"/>
    </ligand>
</feature>
<gene>
    <name evidence="6" type="primary">htpG</name>
    <name evidence="6" type="ORF">H9729_02875</name>
</gene>
<name>A0A9D1ZZ39_9FIRM</name>
<evidence type="ECO:0000256" key="1">
    <source>
        <dbReference type="ARBA" id="ARBA00008239"/>
    </source>
</evidence>
<evidence type="ECO:0000256" key="3">
    <source>
        <dbReference type="ARBA" id="ARBA00022840"/>
    </source>
</evidence>
<dbReference type="GO" id="GO:0016887">
    <property type="term" value="F:ATP hydrolysis activity"/>
    <property type="evidence" value="ECO:0007669"/>
    <property type="project" value="InterPro"/>
</dbReference>
<feature type="binding site" evidence="5">
    <location>
        <position position="32"/>
    </location>
    <ligand>
        <name>ATP</name>
        <dbReference type="ChEBI" id="CHEBI:30616"/>
    </ligand>
</feature>
<sequence>MAKQGNIRISSENMMPIIKKWLYSDKDIFLREIVANGIDAITKYKKLADMGEAPAEDGEFNIKISVDKDAKTLTVEDNGLGMTEDEVEQYITQIAFSGAADFLAKYEKAGGDGIIGHFGLGFYSAYMVSENIEIFTKSYRADAKGVHWESDGESTYTIEECGKQERGTRIVMHIAADEKEFLEEGTIRNLVDKYCSFMPYNIYLNFTGKDDKPLNDTAPLYLKNPKDCTDEEYKEFYRKTFHDYHDPLFWIHLNMDYPFRLKGILYFPKVKNKVELERGQVKLYCNQVFIADNIKEVIPEYLLLLKGVIDCPDIPLNVSRSFLQNDRQVQKISKHITKKVADKLTGLYKTDLEKYESCWNDLSVFVKLGCLKDEDFYSKVKNIIIFKDLDGNYKTLDQFAGYDKKDETAETSQEEKTDETKTEEKKEPVTVYYVSDEVGQAQYISMFKSSGLNALVCDSFIDPHFISYIEFKESGKFKFLRIDADVDSALKEEGEKADTKDLEESFKAALKNTTIAVKAEKFKSDTVPAIINVSEYSRRFGEMNAFYGLEGADTDRDMTIVLNTSNPIIASFPSLDEEKKKFVANQVYYMAMLSYKKLSPDEMKDFSDNMAALLKQYIG</sequence>
<dbReference type="Gene3D" id="3.40.50.11260">
    <property type="match status" value="1"/>
</dbReference>
<dbReference type="Gene3D" id="1.20.120.790">
    <property type="entry name" value="Heat shock protein 90, C-terminal domain"/>
    <property type="match status" value="1"/>
</dbReference>
<dbReference type="InterPro" id="IPR020568">
    <property type="entry name" value="Ribosomal_Su5_D2-typ_SF"/>
</dbReference>
<dbReference type="InterPro" id="IPR001404">
    <property type="entry name" value="Hsp90_fam"/>
</dbReference>
<keyword evidence="2 5" id="KW-0547">Nucleotide-binding</keyword>
<dbReference type="InterPro" id="IPR019805">
    <property type="entry name" value="Heat_shock_protein_90_CS"/>
</dbReference>
<dbReference type="Gene3D" id="3.30.230.80">
    <property type="match status" value="1"/>
</dbReference>
<feature type="binding site" evidence="5">
    <location>
        <position position="168"/>
    </location>
    <ligand>
        <name>ATP</name>
        <dbReference type="ChEBI" id="CHEBI:30616"/>
    </ligand>
</feature>
<protein>
    <submittedName>
        <fullName evidence="6">Molecular chaperone HtpG</fullName>
    </submittedName>
</protein>
<dbReference type="PRINTS" id="PR00775">
    <property type="entry name" value="HEATSHOCK90"/>
</dbReference>
<dbReference type="Proteomes" id="UP000886750">
    <property type="component" value="Unassembled WGS sequence"/>
</dbReference>
<dbReference type="FunFam" id="3.30.230.80:FF:000008">
    <property type="entry name" value="Molecular chaperone HtpG"/>
    <property type="match status" value="1"/>
</dbReference>
<dbReference type="SUPFAM" id="SSF54211">
    <property type="entry name" value="Ribosomal protein S5 domain 2-like"/>
    <property type="match status" value="1"/>
</dbReference>
<dbReference type="PANTHER" id="PTHR11528">
    <property type="entry name" value="HEAT SHOCK PROTEIN 90 FAMILY MEMBER"/>
    <property type="match status" value="1"/>
</dbReference>
<dbReference type="SUPFAM" id="SSF55874">
    <property type="entry name" value="ATPase domain of HSP90 chaperone/DNA topoisomerase II/histidine kinase"/>
    <property type="match status" value="1"/>
</dbReference>
<evidence type="ECO:0000313" key="7">
    <source>
        <dbReference type="Proteomes" id="UP000886750"/>
    </source>
</evidence>
<evidence type="ECO:0000313" key="6">
    <source>
        <dbReference type="EMBL" id="HIY96609.1"/>
    </source>
</evidence>
<feature type="binding site" evidence="5">
    <location>
        <position position="82"/>
    </location>
    <ligand>
        <name>ATP</name>
        <dbReference type="ChEBI" id="CHEBI:30616"/>
    </ligand>
</feature>
<comment type="similarity">
    <text evidence="1">Belongs to the heat shock protein 90 family.</text>
</comment>
<reference evidence="6" key="1">
    <citation type="journal article" date="2021" name="PeerJ">
        <title>Extensive microbial diversity within the chicken gut microbiome revealed by metagenomics and culture.</title>
        <authorList>
            <person name="Gilroy R."/>
            <person name="Ravi A."/>
            <person name="Getino M."/>
            <person name="Pursley I."/>
            <person name="Horton D.L."/>
            <person name="Alikhan N.F."/>
            <person name="Baker D."/>
            <person name="Gharbi K."/>
            <person name="Hall N."/>
            <person name="Watson M."/>
            <person name="Adriaenssens E.M."/>
            <person name="Foster-Nyarko E."/>
            <person name="Jarju S."/>
            <person name="Secka A."/>
            <person name="Antonio M."/>
            <person name="Oren A."/>
            <person name="Chaudhuri R.R."/>
            <person name="La Ragione R."/>
            <person name="Hildebrand F."/>
            <person name="Pallen M.J."/>
        </authorList>
    </citation>
    <scope>NUCLEOTIDE SEQUENCE</scope>
    <source>
        <strain evidence="6">1345</strain>
    </source>
</reference>
<evidence type="ECO:0000256" key="4">
    <source>
        <dbReference type="ARBA" id="ARBA00023186"/>
    </source>
</evidence>
<dbReference type="InterPro" id="IPR037196">
    <property type="entry name" value="HSP90_C"/>
</dbReference>
<reference evidence="6" key="2">
    <citation type="submission" date="2021-04" db="EMBL/GenBank/DDBJ databases">
        <authorList>
            <person name="Gilroy R."/>
        </authorList>
    </citation>
    <scope>NUCLEOTIDE SEQUENCE</scope>
    <source>
        <strain evidence="6">1345</strain>
    </source>
</reference>
<dbReference type="GO" id="GO:0051082">
    <property type="term" value="F:unfolded protein binding"/>
    <property type="evidence" value="ECO:0007669"/>
    <property type="project" value="InterPro"/>
</dbReference>
<dbReference type="GO" id="GO:0140662">
    <property type="term" value="F:ATP-dependent protein folding chaperone"/>
    <property type="evidence" value="ECO:0007669"/>
    <property type="project" value="InterPro"/>
</dbReference>
<dbReference type="NCBIfam" id="NF003555">
    <property type="entry name" value="PRK05218.1"/>
    <property type="match status" value="1"/>
</dbReference>
<feature type="binding site" evidence="5">
    <location>
        <begin position="97"/>
        <end position="98"/>
    </location>
    <ligand>
        <name>ATP</name>
        <dbReference type="ChEBI" id="CHEBI:30616"/>
    </ligand>
</feature>
<dbReference type="AlphaFoldDB" id="A0A9D1ZZ39"/>